<accession>A0A928YV02</accession>
<gene>
    <name evidence="4" type="ORF">C4F51_15120</name>
</gene>
<evidence type="ECO:0000256" key="2">
    <source>
        <dbReference type="SAM" id="Phobius"/>
    </source>
</evidence>
<keyword evidence="2" id="KW-1133">Transmembrane helix</keyword>
<dbReference type="AlphaFoldDB" id="A0A928YV02"/>
<feature type="transmembrane region" description="Helical" evidence="2">
    <location>
        <begin position="392"/>
        <end position="414"/>
    </location>
</feature>
<name>A0A928YV02_9GAMM</name>
<comment type="caution">
    <text evidence="4">The sequence shown here is derived from an EMBL/GenBank/DDBJ whole genome shotgun (WGS) entry which is preliminary data.</text>
</comment>
<dbReference type="EMBL" id="PRDL01000001">
    <property type="protein sequence ID" value="MBE8718514.1"/>
    <property type="molecule type" value="Genomic_DNA"/>
</dbReference>
<dbReference type="PANTHER" id="PTHR34219">
    <property type="entry name" value="IRON-REGULATED INNER MEMBRANE PROTEIN-RELATED"/>
    <property type="match status" value="1"/>
</dbReference>
<feature type="domain" description="PepSY" evidence="3">
    <location>
        <begin position="67"/>
        <end position="123"/>
    </location>
</feature>
<keyword evidence="5" id="KW-1185">Reference proteome</keyword>
<feature type="region of interest" description="Disordered" evidence="1">
    <location>
        <begin position="263"/>
        <end position="296"/>
    </location>
</feature>
<keyword evidence="2" id="KW-0812">Transmembrane</keyword>
<sequence>MKTENTTERLPSLYRSIWRWHFYAGLVVAPFMLILAVTGAIYLFNDEINDLLYSEQRFVNEQLPAKPASELITAALNYYPGSTATRIDMPTTPERTATVFVTLENGEAWRVYVDPGTAEALGSYVYTKTLVGFADVFHGSLLLGDVGDAVVELMACWGLVLIVTGLYLWWPRKGSGLLGTLLPRFNVRGRKAWREWHSVTGFWTSALLAFLIITGLPWATVWGGFLREGTDALDIGYPASHRMHGAAPTAETLQQALGDAPWTLENEPMPESHVHHSDASEPDPHADHHGGGHGVSSEHLAMGIGVDRATEIFAQQGLSNDYRLFLPKNPQGIYTAYTYPDQPQGQRTIHLDQYTGKVLGDVSFADYGWAAQAIELGVQLHMGNYFGRLNQLLMLFACLGAIALSITGPIMWWKRRPKGQLAAPKPLAPIQMRNIAWITLGFMLLFPLAGISLVVILIGEKMIGLIRNITKPS</sequence>
<feature type="transmembrane region" description="Helical" evidence="2">
    <location>
        <begin position="149"/>
        <end position="170"/>
    </location>
</feature>
<dbReference type="InterPro" id="IPR025711">
    <property type="entry name" value="PepSY"/>
</dbReference>
<feature type="compositionally biased region" description="Basic and acidic residues" evidence="1">
    <location>
        <begin position="270"/>
        <end position="290"/>
    </location>
</feature>
<keyword evidence="2" id="KW-0472">Membrane</keyword>
<feature type="transmembrane region" description="Helical" evidence="2">
    <location>
        <begin position="20"/>
        <end position="44"/>
    </location>
</feature>
<dbReference type="PANTHER" id="PTHR34219:SF1">
    <property type="entry name" value="PEPSY DOMAIN-CONTAINING PROTEIN"/>
    <property type="match status" value="1"/>
</dbReference>
<dbReference type="Proteomes" id="UP000652567">
    <property type="component" value="Unassembled WGS sequence"/>
</dbReference>
<organism evidence="4 5">
    <name type="scientific">Cellvibrio polysaccharolyticus</name>
    <dbReference type="NCBI Taxonomy" id="2082724"/>
    <lineage>
        <taxon>Bacteria</taxon>
        <taxon>Pseudomonadati</taxon>
        <taxon>Pseudomonadota</taxon>
        <taxon>Gammaproteobacteria</taxon>
        <taxon>Cellvibrionales</taxon>
        <taxon>Cellvibrionaceae</taxon>
        <taxon>Cellvibrio</taxon>
    </lineage>
</organism>
<evidence type="ECO:0000256" key="1">
    <source>
        <dbReference type="SAM" id="MobiDB-lite"/>
    </source>
</evidence>
<dbReference type="InterPro" id="IPR005625">
    <property type="entry name" value="PepSY-ass_TM"/>
</dbReference>
<dbReference type="RefSeq" id="WP_193911140.1">
    <property type="nucleotide sequence ID" value="NZ_PRDL01000001.1"/>
</dbReference>
<evidence type="ECO:0000259" key="3">
    <source>
        <dbReference type="Pfam" id="PF03413"/>
    </source>
</evidence>
<reference evidence="4" key="1">
    <citation type="submission" date="2018-07" db="EMBL/GenBank/DDBJ databases">
        <title>Genome assembly of strain Ka43.</title>
        <authorList>
            <person name="Kukolya J."/>
            <person name="Nagy I."/>
            <person name="Horvath B."/>
            <person name="Toth A."/>
        </authorList>
    </citation>
    <scope>NUCLEOTIDE SEQUENCE</scope>
    <source>
        <strain evidence="4">KB43</strain>
    </source>
</reference>
<dbReference type="Pfam" id="PF03929">
    <property type="entry name" value="PepSY_TM"/>
    <property type="match status" value="1"/>
</dbReference>
<feature type="transmembrane region" description="Helical" evidence="2">
    <location>
        <begin position="434"/>
        <end position="458"/>
    </location>
</feature>
<feature type="transmembrane region" description="Helical" evidence="2">
    <location>
        <begin position="202"/>
        <end position="225"/>
    </location>
</feature>
<evidence type="ECO:0000313" key="5">
    <source>
        <dbReference type="Proteomes" id="UP000652567"/>
    </source>
</evidence>
<dbReference type="Pfam" id="PF03413">
    <property type="entry name" value="PepSY"/>
    <property type="match status" value="1"/>
</dbReference>
<protein>
    <submittedName>
        <fullName evidence="4">PepSY domain-containing protein</fullName>
    </submittedName>
</protein>
<evidence type="ECO:0000313" key="4">
    <source>
        <dbReference type="EMBL" id="MBE8718514.1"/>
    </source>
</evidence>
<proteinExistence type="predicted"/>